<protein>
    <submittedName>
        <fullName evidence="1">Carbamoylphosphate synthase large subunit</fullName>
    </submittedName>
</protein>
<dbReference type="RefSeq" id="WP_126178115.1">
    <property type="nucleotide sequence ID" value="NZ_PELN01000249.1"/>
</dbReference>
<reference evidence="1 2" key="1">
    <citation type="journal article" date="2019" name="Extremophiles">
        <title>Biogeography of thermophiles and predominance of Thermus scotoductus in domestic water heaters.</title>
        <authorList>
            <person name="Wilpiszeski R.L."/>
            <person name="Zhang Z."/>
            <person name="House C.H."/>
        </authorList>
    </citation>
    <scope>NUCLEOTIDE SEQUENCE [LARGE SCALE GENOMIC DNA]</scope>
    <source>
        <strain evidence="1 2">32_S32</strain>
    </source>
</reference>
<dbReference type="NCBIfam" id="TIGR03738">
    <property type="entry name" value="PRTRC_C"/>
    <property type="match status" value="1"/>
</dbReference>
<dbReference type="InterPro" id="IPR022289">
    <property type="entry name" value="PRTRC_protein-C"/>
</dbReference>
<organism evidence="1 2">
    <name type="scientific">Thermus scotoductus</name>
    <dbReference type="NCBI Taxonomy" id="37636"/>
    <lineage>
        <taxon>Bacteria</taxon>
        <taxon>Thermotogati</taxon>
        <taxon>Deinococcota</taxon>
        <taxon>Deinococci</taxon>
        <taxon>Thermales</taxon>
        <taxon>Thermaceae</taxon>
        <taxon>Thermus</taxon>
    </lineage>
</organism>
<gene>
    <name evidence="1" type="ORF">CSW45_07965</name>
</gene>
<accession>A0A430R599</accession>
<evidence type="ECO:0000313" key="1">
    <source>
        <dbReference type="EMBL" id="RTH02585.1"/>
    </source>
</evidence>
<dbReference type="AlphaFoldDB" id="A0A430R599"/>
<dbReference type="InterPro" id="IPR032866">
    <property type="entry name" value="Prok_Ub"/>
</dbReference>
<dbReference type="EMBL" id="PELR01000250">
    <property type="protein sequence ID" value="RTH02585.1"/>
    <property type="molecule type" value="Genomic_DNA"/>
</dbReference>
<dbReference type="Pfam" id="PF14454">
    <property type="entry name" value="Prok_Ub"/>
    <property type="match status" value="1"/>
</dbReference>
<dbReference type="Proteomes" id="UP000286910">
    <property type="component" value="Unassembled WGS sequence"/>
</dbReference>
<proteinExistence type="predicted"/>
<comment type="caution">
    <text evidence="1">The sequence shown here is derived from an EMBL/GenBank/DDBJ whole genome shotgun (WGS) entry which is preliminary data.</text>
</comment>
<sequence length="61" mass="6819">MERILKFMGKVLPDPGPEFDPEAVRELYAAQYPQLASASIVEREEDGVRVVEFVPRVGTKG</sequence>
<evidence type="ECO:0000313" key="2">
    <source>
        <dbReference type="Proteomes" id="UP000286910"/>
    </source>
</evidence>
<name>A0A430R599_THESC</name>